<keyword evidence="2" id="KW-0969">Cilium</keyword>
<reference evidence="2 3" key="1">
    <citation type="submission" date="2019-09" db="EMBL/GenBank/DDBJ databases">
        <title>YIM 132548 draft genome.</title>
        <authorList>
            <person name="Jiang L."/>
        </authorList>
    </citation>
    <scope>NUCLEOTIDE SEQUENCE [LARGE SCALE GENOMIC DNA]</scope>
    <source>
        <strain evidence="2 3">YIM 132548</strain>
    </source>
</reference>
<sequence>MNLYPLLLARQAAGRPVTVGLIGAGKYGTMFLAQARTTPGMQIVAVADLNVARAASQLAACNWPAERYAARSCEDAIRTGGTYLTDDANELIRAEGIEVVIEATGDPRIGIHLALASIAAGKHIVMVNVEADVVAGPLLARRARQAGVVYSLAYGDQPAIVCEHVDWARACGFRIVAAGKGTRYLPRFHQSTPDTVFDNLPGLIEIADHSSINPKMFNSFVDGTKSAIEMTAVANATGLHAQSHGLEFPPATRFELADVLRPKDQGGNLEKAGVTECVSSLSRDGSPVPHNLAHGTFVVVEAAEDSSYTRECFREYHMLPDSTGRYAALYRPIHFSGLELGISAAWAALLRQPTGAPIGFSADVVATAKRDLRAGEILDGEGGYCVWGRQTPADVSLREGYLPLGLAQRVTLTRDVAMGTGVRWTDITFDPTDPVVRLRREMEAAFGTRAT</sequence>
<dbReference type="RefSeq" id="WP_150965258.1">
    <property type="nucleotide sequence ID" value="NZ_VZZJ01000018.1"/>
</dbReference>
<dbReference type="Pfam" id="PF21135">
    <property type="entry name" value="DRL_cat"/>
    <property type="match status" value="1"/>
</dbReference>
<protein>
    <submittedName>
        <fullName evidence="2">Flagellar biosynthesis protein FlgA</fullName>
    </submittedName>
</protein>
<keyword evidence="2" id="KW-0966">Cell projection</keyword>
<dbReference type="InterPro" id="IPR036291">
    <property type="entry name" value="NAD(P)-bd_dom_sf"/>
</dbReference>
<feature type="domain" description="SAF" evidence="1">
    <location>
        <begin position="363"/>
        <end position="428"/>
    </location>
</feature>
<name>A0A6N6MSP5_9HYPH</name>
<accession>A0A6N6MSP5</accession>
<dbReference type="EMBL" id="VZZJ01000018">
    <property type="protein sequence ID" value="KAB1071663.1"/>
    <property type="molecule type" value="Genomic_DNA"/>
</dbReference>
<dbReference type="Pfam" id="PF08666">
    <property type="entry name" value="SAF"/>
    <property type="match status" value="1"/>
</dbReference>
<dbReference type="SMART" id="SM00858">
    <property type="entry name" value="SAF"/>
    <property type="match status" value="1"/>
</dbReference>
<dbReference type="InterPro" id="IPR013974">
    <property type="entry name" value="SAF"/>
</dbReference>
<dbReference type="GO" id="GO:0000166">
    <property type="term" value="F:nucleotide binding"/>
    <property type="evidence" value="ECO:0007669"/>
    <property type="project" value="InterPro"/>
</dbReference>
<organism evidence="2 3">
    <name type="scientific">Methylobacterium planeticum</name>
    <dbReference type="NCBI Taxonomy" id="2615211"/>
    <lineage>
        <taxon>Bacteria</taxon>
        <taxon>Pseudomonadati</taxon>
        <taxon>Pseudomonadota</taxon>
        <taxon>Alphaproteobacteria</taxon>
        <taxon>Hyphomicrobiales</taxon>
        <taxon>Methylobacteriaceae</taxon>
        <taxon>Methylobacterium</taxon>
    </lineage>
</organism>
<keyword evidence="2" id="KW-0282">Flagellum</keyword>
<dbReference type="Proteomes" id="UP000441523">
    <property type="component" value="Unassembled WGS sequence"/>
</dbReference>
<dbReference type="Pfam" id="PF01408">
    <property type="entry name" value="GFO_IDH_MocA"/>
    <property type="match status" value="1"/>
</dbReference>
<dbReference type="Gene3D" id="3.40.50.720">
    <property type="entry name" value="NAD(P)-binding Rossmann-like Domain"/>
    <property type="match status" value="1"/>
</dbReference>
<dbReference type="InterPro" id="IPR048423">
    <property type="entry name" value="DRL_cat"/>
</dbReference>
<dbReference type="CDD" id="cd11616">
    <property type="entry name" value="SAF_DH_OX_like"/>
    <property type="match status" value="1"/>
</dbReference>
<gene>
    <name evidence="2" type="ORF">F6X51_19085</name>
</gene>
<comment type="caution">
    <text evidence="2">The sequence shown here is derived from an EMBL/GenBank/DDBJ whole genome shotgun (WGS) entry which is preliminary data.</text>
</comment>
<proteinExistence type="predicted"/>
<dbReference type="PANTHER" id="PTHR37850">
    <property type="entry name" value="STRU PROTEIN"/>
    <property type="match status" value="1"/>
</dbReference>
<keyword evidence="3" id="KW-1185">Reference proteome</keyword>
<dbReference type="AlphaFoldDB" id="A0A6N6MSP5"/>
<evidence type="ECO:0000313" key="2">
    <source>
        <dbReference type="EMBL" id="KAB1071663.1"/>
    </source>
</evidence>
<dbReference type="PANTHER" id="PTHR37850:SF3">
    <property type="entry name" value="BLR7815 PROTEIN"/>
    <property type="match status" value="1"/>
</dbReference>
<dbReference type="InterPro" id="IPR000683">
    <property type="entry name" value="Gfo/Idh/MocA-like_OxRdtase_N"/>
</dbReference>
<evidence type="ECO:0000313" key="3">
    <source>
        <dbReference type="Proteomes" id="UP000441523"/>
    </source>
</evidence>
<evidence type="ECO:0000259" key="1">
    <source>
        <dbReference type="SMART" id="SM00858"/>
    </source>
</evidence>
<dbReference type="SUPFAM" id="SSF51735">
    <property type="entry name" value="NAD(P)-binding Rossmann-fold domains"/>
    <property type="match status" value="1"/>
</dbReference>